<proteinExistence type="predicted"/>
<dbReference type="PANTHER" id="PTHR43544:SF12">
    <property type="entry name" value="NAD(P)-BINDING ROSSMANN-FOLD SUPERFAMILY PROTEIN"/>
    <property type="match status" value="1"/>
</dbReference>
<dbReference type="InterPro" id="IPR002347">
    <property type="entry name" value="SDR_fam"/>
</dbReference>
<dbReference type="OrthoDB" id="9785826at2"/>
<reference evidence="1 2" key="1">
    <citation type="submission" date="2017-08" db="EMBL/GenBank/DDBJ databases">
        <title>Halovibrio sewagensis sp. nov., isolated from wastewater of high salinity.</title>
        <authorList>
            <person name="Dong X."/>
            <person name="Zhang G."/>
        </authorList>
    </citation>
    <scope>NUCLEOTIDE SEQUENCE [LARGE SCALE GENOMIC DNA]</scope>
    <source>
        <strain evidence="1 2">YL5-2</strain>
    </source>
</reference>
<accession>A0A2A2FCG4</accession>
<dbReference type="PRINTS" id="PR00081">
    <property type="entry name" value="GDHRDH"/>
</dbReference>
<dbReference type="AlphaFoldDB" id="A0A2A2FCG4"/>
<dbReference type="Gene3D" id="3.40.50.720">
    <property type="entry name" value="NAD(P)-binding Rossmann-like Domain"/>
    <property type="match status" value="1"/>
</dbReference>
<dbReference type="Pfam" id="PF00106">
    <property type="entry name" value="adh_short"/>
    <property type="match status" value="1"/>
</dbReference>
<dbReference type="GO" id="GO:0016491">
    <property type="term" value="F:oxidoreductase activity"/>
    <property type="evidence" value="ECO:0007669"/>
    <property type="project" value="TreeGrafter"/>
</dbReference>
<organism evidence="1 2">
    <name type="scientific">Halovibrio salipaludis</name>
    <dbReference type="NCBI Taxonomy" id="2032626"/>
    <lineage>
        <taxon>Bacteria</taxon>
        <taxon>Pseudomonadati</taxon>
        <taxon>Pseudomonadota</taxon>
        <taxon>Gammaproteobacteria</taxon>
        <taxon>Oceanospirillales</taxon>
        <taxon>Halomonadaceae</taxon>
        <taxon>Halovibrio</taxon>
    </lineage>
</organism>
<keyword evidence="2" id="KW-1185">Reference proteome</keyword>
<dbReference type="Proteomes" id="UP000218896">
    <property type="component" value="Unassembled WGS sequence"/>
</dbReference>
<sequence length="248" mass="26607">MMDTLVAGISGGIGLALAAHELQRNPETHVVGLSRSASRNHEACALAEAFPGRLSLVDADVAERGSLDAALSDHLPGDARLTRILYAVGVLHGEGLFPEKRLEDVDPEAMLHSYRVNTLGFLNTVQALLPWLRHRDPKLIAAVSAKVGSIGDNSYGGWYGYRCSKAALNMAVRNLAIETQRRLRPATVVALHPGTTETALTAPFPQSLAHLRVHSPADTAANLWAVLDDLGPGDSGRFLSWDGSELPW</sequence>
<gene>
    <name evidence="1" type="ORF">CK501_03955</name>
</gene>
<evidence type="ECO:0000313" key="1">
    <source>
        <dbReference type="EMBL" id="PAU82309.1"/>
    </source>
</evidence>
<dbReference type="InterPro" id="IPR051468">
    <property type="entry name" value="Fungal_SecMetab_SDRs"/>
</dbReference>
<comment type="caution">
    <text evidence="1">The sequence shown here is derived from an EMBL/GenBank/DDBJ whole genome shotgun (WGS) entry which is preliminary data.</text>
</comment>
<dbReference type="SUPFAM" id="SSF51735">
    <property type="entry name" value="NAD(P)-binding Rossmann-fold domains"/>
    <property type="match status" value="1"/>
</dbReference>
<protein>
    <submittedName>
        <fullName evidence="1">Short-chain dehydrogenase</fullName>
    </submittedName>
</protein>
<name>A0A2A2FCG4_9GAMM</name>
<dbReference type="EMBL" id="NSKD01000001">
    <property type="protein sequence ID" value="PAU82309.1"/>
    <property type="molecule type" value="Genomic_DNA"/>
</dbReference>
<dbReference type="CDD" id="cd05325">
    <property type="entry name" value="carb_red_sniffer_like_SDR_c"/>
    <property type="match status" value="1"/>
</dbReference>
<evidence type="ECO:0000313" key="2">
    <source>
        <dbReference type="Proteomes" id="UP000218896"/>
    </source>
</evidence>
<dbReference type="GO" id="GO:0005737">
    <property type="term" value="C:cytoplasm"/>
    <property type="evidence" value="ECO:0007669"/>
    <property type="project" value="TreeGrafter"/>
</dbReference>
<dbReference type="PANTHER" id="PTHR43544">
    <property type="entry name" value="SHORT-CHAIN DEHYDROGENASE/REDUCTASE"/>
    <property type="match status" value="1"/>
</dbReference>
<dbReference type="InterPro" id="IPR036291">
    <property type="entry name" value="NAD(P)-bd_dom_sf"/>
</dbReference>